<sequence length="431" mass="48156">MSPDESATDLYAAREAEKRRRLRRARTGATGLLLLMASLALFALFVGHGRGGWGYLAAFAEAAVVGALADWFAITALFKHPMGVPIPHTAIVPQNKVRIADSLGQFIETHFLLPDVLAKRIDAFNPARRLAVWLARPANARQLTEQGTQLFRFLLDMLDDPKLAHLVRDLAVKRLGQLDLGSRGAALLQLVRHAGQHQKVFDGVVRAAISRLDTPNAHDYLAGVIANEFNVLRWVALDEAGGRYLARKLIGATSQALERSLAEPDHPLRQAFDRQFGDWIDALGHDPETREQLAQWQRRLLDDEGLQQGLERMWRDALGWLRHDLERDDSQIRAKVGAAVKQFGLRLRDDTVFVDWLNARLRTFAAQSLARYRGEIGVFIADQLKGWDDKVLVDRLELNVGIDLQFIRVNGTLVGGLIGLLIYTARQFAGV</sequence>
<name>A0ABQ3GUV7_9NEIS</name>
<keyword evidence="1" id="KW-0472">Membrane</keyword>
<reference evidence="3" key="1">
    <citation type="journal article" date="2019" name="Int. J. Syst. Evol. Microbiol.">
        <title>The Global Catalogue of Microorganisms (GCM) 10K type strain sequencing project: providing services to taxonomists for standard genome sequencing and annotation.</title>
        <authorList>
            <consortium name="The Broad Institute Genomics Platform"/>
            <consortium name="The Broad Institute Genome Sequencing Center for Infectious Disease"/>
            <person name="Wu L."/>
            <person name="Ma J."/>
        </authorList>
    </citation>
    <scope>NUCLEOTIDE SEQUENCE [LARGE SCALE GENOMIC DNA]</scope>
    <source>
        <strain evidence="3">KCTC 23701</strain>
    </source>
</reference>
<evidence type="ECO:0000313" key="3">
    <source>
        <dbReference type="Proteomes" id="UP000604737"/>
    </source>
</evidence>
<dbReference type="Pfam" id="PF04286">
    <property type="entry name" value="DUF445"/>
    <property type="match status" value="1"/>
</dbReference>
<accession>A0ABQ3GUV7</accession>
<proteinExistence type="predicted"/>
<comment type="caution">
    <text evidence="2">The sequence shown here is derived from an EMBL/GenBank/DDBJ whole genome shotgun (WGS) entry which is preliminary data.</text>
</comment>
<organism evidence="2 3">
    <name type="scientific">Jeongeupia chitinilytica</name>
    <dbReference type="NCBI Taxonomy" id="1041641"/>
    <lineage>
        <taxon>Bacteria</taxon>
        <taxon>Pseudomonadati</taxon>
        <taxon>Pseudomonadota</taxon>
        <taxon>Betaproteobacteria</taxon>
        <taxon>Neisseriales</taxon>
        <taxon>Chitinibacteraceae</taxon>
        <taxon>Jeongeupia</taxon>
    </lineage>
</organism>
<keyword evidence="1" id="KW-1133">Transmembrane helix</keyword>
<dbReference type="EMBL" id="BMYO01000001">
    <property type="protein sequence ID" value="GHD56264.1"/>
    <property type="molecule type" value="Genomic_DNA"/>
</dbReference>
<dbReference type="RefSeq" id="WP_189458377.1">
    <property type="nucleotide sequence ID" value="NZ_BMYO01000001.1"/>
</dbReference>
<evidence type="ECO:0000313" key="2">
    <source>
        <dbReference type="EMBL" id="GHD56264.1"/>
    </source>
</evidence>
<keyword evidence="3" id="KW-1185">Reference proteome</keyword>
<protein>
    <submittedName>
        <fullName evidence="2">Membrane protein</fullName>
    </submittedName>
</protein>
<feature type="transmembrane region" description="Helical" evidence="1">
    <location>
        <begin position="28"/>
        <end position="47"/>
    </location>
</feature>
<evidence type="ECO:0000256" key="1">
    <source>
        <dbReference type="SAM" id="Phobius"/>
    </source>
</evidence>
<dbReference type="Proteomes" id="UP000604737">
    <property type="component" value="Unassembled WGS sequence"/>
</dbReference>
<gene>
    <name evidence="2" type="ORF">GCM10007350_02980</name>
</gene>
<dbReference type="PANTHER" id="PTHR38442">
    <property type="entry name" value="INNER MEMBRANE PROTEIN-RELATED"/>
    <property type="match status" value="1"/>
</dbReference>
<keyword evidence="1" id="KW-0812">Transmembrane</keyword>
<dbReference type="PANTHER" id="PTHR38442:SF1">
    <property type="entry name" value="INNER MEMBRANE PROTEIN"/>
    <property type="match status" value="1"/>
</dbReference>
<feature type="transmembrane region" description="Helical" evidence="1">
    <location>
        <begin position="53"/>
        <end position="78"/>
    </location>
</feature>
<dbReference type="InterPro" id="IPR007383">
    <property type="entry name" value="DUF445"/>
</dbReference>